<dbReference type="AlphaFoldDB" id="A0A4Z1JE30"/>
<protein>
    <submittedName>
        <fullName evidence="1">Uncharacterized protein</fullName>
    </submittedName>
</protein>
<proteinExistence type="predicted"/>
<evidence type="ECO:0000313" key="2">
    <source>
        <dbReference type="Proteomes" id="UP000297229"/>
    </source>
</evidence>
<sequence>MELQRLELRQRRAMIQENAGSECLLVVSINSARYSQYGEMFDAVLPSQKENPIWIGWSSQTVSSDLLKSWGYRVCWNWDNPTALMPLECASI</sequence>
<reference evidence="1 2" key="1">
    <citation type="submission" date="2017-12" db="EMBL/GenBank/DDBJ databases">
        <title>Comparative genomics of Botrytis spp.</title>
        <authorList>
            <person name="Valero-Jimenez C.A."/>
            <person name="Tapia P."/>
            <person name="Veloso J."/>
            <person name="Silva-Moreno E."/>
            <person name="Staats M."/>
            <person name="Valdes J.H."/>
            <person name="Van Kan J.A.L."/>
        </authorList>
    </citation>
    <scope>NUCLEOTIDE SEQUENCE [LARGE SCALE GENOMIC DNA]</scope>
    <source>
        <strain evidence="1 2">Be9601</strain>
    </source>
</reference>
<comment type="caution">
    <text evidence="1">The sequence shown here is derived from an EMBL/GenBank/DDBJ whole genome shotgun (WGS) entry which is preliminary data.</text>
</comment>
<dbReference type="Proteomes" id="UP000297229">
    <property type="component" value="Unassembled WGS sequence"/>
</dbReference>
<accession>A0A4Z1JE30</accession>
<evidence type="ECO:0000313" key="1">
    <source>
        <dbReference type="EMBL" id="TGO71945.1"/>
    </source>
</evidence>
<organism evidence="1 2">
    <name type="scientific">Botrytis elliptica</name>
    <dbReference type="NCBI Taxonomy" id="278938"/>
    <lineage>
        <taxon>Eukaryota</taxon>
        <taxon>Fungi</taxon>
        <taxon>Dikarya</taxon>
        <taxon>Ascomycota</taxon>
        <taxon>Pezizomycotina</taxon>
        <taxon>Leotiomycetes</taxon>
        <taxon>Helotiales</taxon>
        <taxon>Sclerotiniaceae</taxon>
        <taxon>Botrytis</taxon>
    </lineage>
</organism>
<gene>
    <name evidence="1" type="ORF">BELL_0509g00040</name>
</gene>
<dbReference type="EMBL" id="PQXM01000507">
    <property type="protein sequence ID" value="TGO71945.1"/>
    <property type="molecule type" value="Genomic_DNA"/>
</dbReference>
<name>A0A4Z1JE30_9HELO</name>
<keyword evidence="2" id="KW-1185">Reference proteome</keyword>